<dbReference type="InterPro" id="IPR013099">
    <property type="entry name" value="K_chnl_dom"/>
</dbReference>
<feature type="transmembrane region" description="Helical" evidence="11">
    <location>
        <begin position="59"/>
        <end position="81"/>
    </location>
</feature>
<evidence type="ECO:0000259" key="13">
    <source>
        <dbReference type="Pfam" id="PF17655"/>
    </source>
</evidence>
<keyword evidence="5" id="KW-0851">Voltage-gated channel</keyword>
<accession>A0ABR9VQ25</accession>
<evidence type="ECO:0000313" key="15">
    <source>
        <dbReference type="Proteomes" id="UP000658720"/>
    </source>
</evidence>
<feature type="domain" description="Inward rectifier potassium channel C-terminal" evidence="13">
    <location>
        <begin position="152"/>
        <end position="304"/>
    </location>
</feature>
<keyword evidence="6" id="KW-0630">Potassium</keyword>
<evidence type="ECO:0000256" key="2">
    <source>
        <dbReference type="ARBA" id="ARBA00022448"/>
    </source>
</evidence>
<dbReference type="PANTHER" id="PTHR11767:SF102">
    <property type="entry name" value="INWARDLY RECTIFYING POTASSIUM CHANNEL 1, ISOFORM F"/>
    <property type="match status" value="1"/>
</dbReference>
<evidence type="ECO:0000256" key="4">
    <source>
        <dbReference type="ARBA" id="ARBA00022692"/>
    </source>
</evidence>
<dbReference type="Pfam" id="PF17655">
    <property type="entry name" value="IRK_C"/>
    <property type="match status" value="1"/>
</dbReference>
<evidence type="ECO:0000256" key="10">
    <source>
        <dbReference type="ARBA" id="ARBA00023303"/>
    </source>
</evidence>
<feature type="transmembrane region" description="Helical" evidence="11">
    <location>
        <begin position="93"/>
        <end position="113"/>
    </location>
</feature>
<evidence type="ECO:0000259" key="12">
    <source>
        <dbReference type="Pfam" id="PF07885"/>
    </source>
</evidence>
<protein>
    <submittedName>
        <fullName evidence="14">ATP-sensitive inward rectifier potassium channel 10</fullName>
    </submittedName>
</protein>
<keyword evidence="10 14" id="KW-0407">Ion channel</keyword>
<evidence type="ECO:0000256" key="11">
    <source>
        <dbReference type="SAM" id="Phobius"/>
    </source>
</evidence>
<reference evidence="14 15" key="1">
    <citation type="submission" date="2020-10" db="EMBL/GenBank/DDBJ databases">
        <authorList>
            <person name="Castelo-Branco R."/>
            <person name="Eusebio N."/>
            <person name="Adriana R."/>
            <person name="Vieira A."/>
            <person name="Brugerolle De Fraissinette N."/>
            <person name="Rezende De Castro R."/>
            <person name="Schneider M.P."/>
            <person name="Vasconcelos V."/>
            <person name="Leao P.N."/>
        </authorList>
    </citation>
    <scope>NUCLEOTIDE SEQUENCE [LARGE SCALE GENOMIC DNA]</scope>
    <source>
        <strain evidence="14 15">LEGE 00031</strain>
    </source>
</reference>
<dbReference type="InterPro" id="IPR013518">
    <property type="entry name" value="K_chnl_inward-rec_Kir_cyto"/>
</dbReference>
<dbReference type="InterPro" id="IPR016449">
    <property type="entry name" value="K_chnl_inward-rec_Kir"/>
</dbReference>
<dbReference type="InterPro" id="IPR014756">
    <property type="entry name" value="Ig_E-set"/>
</dbReference>
<dbReference type="PRINTS" id="PR01320">
    <property type="entry name" value="KIRCHANNEL"/>
</dbReference>
<evidence type="ECO:0000313" key="14">
    <source>
        <dbReference type="EMBL" id="MBE9253444.1"/>
    </source>
</evidence>
<keyword evidence="2" id="KW-0813">Transport</keyword>
<dbReference type="Pfam" id="PF07885">
    <property type="entry name" value="Ion_trans_2"/>
    <property type="match status" value="1"/>
</dbReference>
<evidence type="ECO:0000256" key="6">
    <source>
        <dbReference type="ARBA" id="ARBA00022958"/>
    </source>
</evidence>
<organism evidence="14 15">
    <name type="scientific">Synechocystis salina LEGE 00031</name>
    <dbReference type="NCBI Taxonomy" id="1828736"/>
    <lineage>
        <taxon>Bacteria</taxon>
        <taxon>Bacillati</taxon>
        <taxon>Cyanobacteriota</taxon>
        <taxon>Cyanophyceae</taxon>
        <taxon>Synechococcales</taxon>
        <taxon>Merismopediaceae</taxon>
        <taxon>Synechocystis</taxon>
    </lineage>
</organism>
<dbReference type="Proteomes" id="UP000658720">
    <property type="component" value="Unassembled WGS sequence"/>
</dbReference>
<evidence type="ECO:0000256" key="3">
    <source>
        <dbReference type="ARBA" id="ARBA00022538"/>
    </source>
</evidence>
<name>A0ABR9VQ25_9SYNC</name>
<evidence type="ECO:0000256" key="8">
    <source>
        <dbReference type="ARBA" id="ARBA00023065"/>
    </source>
</evidence>
<keyword evidence="7 11" id="KW-1133">Transmembrane helix</keyword>
<dbReference type="EMBL" id="JADEVV010000013">
    <property type="protein sequence ID" value="MBE9253444.1"/>
    <property type="molecule type" value="Genomic_DNA"/>
</dbReference>
<comment type="caution">
    <text evidence="14">The sequence shown here is derived from an EMBL/GenBank/DDBJ whole genome shotgun (WGS) entry which is preliminary data.</text>
</comment>
<dbReference type="RefSeq" id="WP_194019288.1">
    <property type="nucleotide sequence ID" value="NZ_JADEVV010000013.1"/>
</dbReference>
<gene>
    <name evidence="14" type="ORF">IQ217_06125</name>
</gene>
<feature type="transmembrane region" description="Helical" evidence="11">
    <location>
        <begin position="119"/>
        <end position="142"/>
    </location>
</feature>
<keyword evidence="4 11" id="KW-0812">Transmembrane</keyword>
<dbReference type="SUPFAM" id="SSF81296">
    <property type="entry name" value="E set domains"/>
    <property type="match status" value="1"/>
</dbReference>
<dbReference type="Gene3D" id="1.10.287.70">
    <property type="match status" value="1"/>
</dbReference>
<evidence type="ECO:0000256" key="9">
    <source>
        <dbReference type="ARBA" id="ARBA00023136"/>
    </source>
</evidence>
<dbReference type="GO" id="GO:0034220">
    <property type="term" value="P:monoatomic ion transmembrane transport"/>
    <property type="evidence" value="ECO:0007669"/>
    <property type="project" value="UniProtKB-KW"/>
</dbReference>
<dbReference type="SUPFAM" id="SSF81324">
    <property type="entry name" value="Voltage-gated potassium channels"/>
    <property type="match status" value="1"/>
</dbReference>
<keyword evidence="3" id="KW-0633">Potassium transport</keyword>
<feature type="domain" description="Potassium channel" evidence="12">
    <location>
        <begin position="72"/>
        <end position="145"/>
    </location>
</feature>
<evidence type="ECO:0000256" key="5">
    <source>
        <dbReference type="ARBA" id="ARBA00022882"/>
    </source>
</evidence>
<keyword evidence="9 11" id="KW-0472">Membrane</keyword>
<keyword evidence="15" id="KW-1185">Reference proteome</keyword>
<evidence type="ECO:0000256" key="1">
    <source>
        <dbReference type="ARBA" id="ARBA00004141"/>
    </source>
</evidence>
<dbReference type="InterPro" id="IPR041647">
    <property type="entry name" value="IRK_C"/>
</dbReference>
<dbReference type="PANTHER" id="PTHR11767">
    <property type="entry name" value="INWARD RECTIFIER POTASSIUM CHANNEL"/>
    <property type="match status" value="1"/>
</dbReference>
<evidence type="ECO:0000256" key="7">
    <source>
        <dbReference type="ARBA" id="ARBA00022989"/>
    </source>
</evidence>
<sequence length="308" mass="35864">MKFLFPWRRRKSHGLKPAPYANPIRHLRPIRSGNSRHRESQAMKTDLYHWLLVLSWPKFLAIIGLFYFGLNVFFALIFFLIGGGIANAQPGSFLDLFFFSIQTLSTVGYGAMYPKTVPAQIVVSVEIFVGLISLAILTGLMFSRFAKPTSRVLFSEVAVVCPFENIPTLMFRTANQRDNRILEAQIRVSLVRDEQSQEGHKMRRFYDLNLLRSHTPVFGLSWLVMHPIDSNSPLYGILETKNEQLRLELWISFTGLDESFSQTIHSRYVYEGTDIHWQHRFVDIFHQTPEGQWFINMDNFHLTEPYRQ</sequence>
<keyword evidence="8" id="KW-0406">Ion transport</keyword>
<comment type="subcellular location">
    <subcellularLocation>
        <location evidence="1">Membrane</location>
        <topology evidence="1">Multi-pass membrane protein</topology>
    </subcellularLocation>
</comment>
<proteinExistence type="predicted"/>
<dbReference type="Gene3D" id="2.60.40.1400">
    <property type="entry name" value="G protein-activated inward rectifier potassium channel 1"/>
    <property type="match status" value="1"/>
</dbReference>